<dbReference type="KEGG" id="lem:LEN_3562"/>
<dbReference type="GeneID" id="83065371"/>
<dbReference type="Proteomes" id="UP000218824">
    <property type="component" value="Chromosome"/>
</dbReference>
<keyword evidence="1" id="KW-0812">Transmembrane</keyword>
<keyword evidence="1" id="KW-0472">Membrane</keyword>
<accession>A0AAU9ANZ8</accession>
<gene>
    <name evidence="2" type="ORF">LEN_3562</name>
</gene>
<evidence type="ECO:0008006" key="4">
    <source>
        <dbReference type="Google" id="ProtNLM"/>
    </source>
</evidence>
<keyword evidence="1" id="KW-1133">Transmembrane helix</keyword>
<evidence type="ECO:0000256" key="1">
    <source>
        <dbReference type="SAM" id="Phobius"/>
    </source>
</evidence>
<proteinExistence type="predicted"/>
<feature type="transmembrane region" description="Helical" evidence="1">
    <location>
        <begin position="129"/>
        <end position="162"/>
    </location>
</feature>
<dbReference type="RefSeq" id="WP_232518324.1">
    <property type="nucleotide sequence ID" value="NZ_AP014940.1"/>
</dbReference>
<dbReference type="AlphaFoldDB" id="A0AAU9ANZ8"/>
<sequence>MAMQVPQYWAEARVQEKFGRGHVSGRVSLTVRRFGWSDASQVEAQTMADARARDAFERILAGEKLPSNEPRVPYDAEGLPIREEIVARHGEVVITRNSYGARCLNSPDVLFADVDFKPLPPVRLGGAMAALSLAAGVACGVLIHPVAGIVAAIATMLIVGTVRAKRAQRRHRSEGGGPEARALAPVKAFLAANPDWHLRVYRTPNGFRLLAMHRTFDPLDPQVHAFFEAIGADAYYALSCKHQHCFRARVSGKPWRMGLREHMPAWRSAWPIAEERRPERERWVAEYERTAEGYAACRFVERLGSNDYVSATYAVQRLHDDLCRAERNLPMA</sequence>
<dbReference type="EMBL" id="AP014940">
    <property type="protein sequence ID" value="BAV99049.1"/>
    <property type="molecule type" value="Genomic_DNA"/>
</dbReference>
<evidence type="ECO:0000313" key="3">
    <source>
        <dbReference type="Proteomes" id="UP000218824"/>
    </source>
</evidence>
<name>A0AAU9ANZ8_LYSEN</name>
<organism evidence="2 3">
    <name type="scientific">Lysobacter enzymogenes</name>
    <dbReference type="NCBI Taxonomy" id="69"/>
    <lineage>
        <taxon>Bacteria</taxon>
        <taxon>Pseudomonadati</taxon>
        <taxon>Pseudomonadota</taxon>
        <taxon>Gammaproteobacteria</taxon>
        <taxon>Lysobacterales</taxon>
        <taxon>Lysobacteraceae</taxon>
        <taxon>Lysobacter</taxon>
    </lineage>
</organism>
<protein>
    <recommendedName>
        <fullName evidence="4">Transmembrane protein</fullName>
    </recommendedName>
</protein>
<evidence type="ECO:0000313" key="2">
    <source>
        <dbReference type="EMBL" id="BAV99049.1"/>
    </source>
</evidence>
<reference evidence="2 3" key="1">
    <citation type="journal article" date="2017" name="DNA Res.">
        <title>Complete genome sequence and expression profile of the commercial lytic enzyme producer Lysobacter enzymogenes M497-1.</title>
        <authorList>
            <person name="Takami H."/>
            <person name="Toyoda A."/>
            <person name="Uchiyama I."/>
            <person name="Itoh T."/>
            <person name="Takaki Y."/>
            <person name="Arai W."/>
            <person name="Nishi S."/>
            <person name="Kawai M."/>
            <person name="Shinya K."/>
            <person name="Ikeda H."/>
        </authorList>
    </citation>
    <scope>NUCLEOTIDE SEQUENCE [LARGE SCALE GENOMIC DNA]</scope>
    <source>
        <strain evidence="2 3">M497-1</strain>
    </source>
</reference>